<dbReference type="NCBIfam" id="NF010070">
    <property type="entry name" value="PRK13551.1"/>
    <property type="match status" value="1"/>
</dbReference>
<dbReference type="AlphaFoldDB" id="A0A1U7JK94"/>
<comment type="caution">
    <text evidence="3">The sequence shown here is derived from an EMBL/GenBank/DDBJ whole genome shotgun (WGS) entry which is preliminary data.</text>
</comment>
<comment type="catalytic activity">
    <reaction evidence="2">
        <text>agmatine + H2O = N-carbamoylputrescine + NH4(+)</text>
        <dbReference type="Rhea" id="RHEA:18037"/>
        <dbReference type="ChEBI" id="CHEBI:15377"/>
        <dbReference type="ChEBI" id="CHEBI:28938"/>
        <dbReference type="ChEBI" id="CHEBI:58145"/>
        <dbReference type="ChEBI" id="CHEBI:58318"/>
        <dbReference type="EC" id="3.5.3.12"/>
    </reaction>
</comment>
<dbReference type="RefSeq" id="WP_028481584.1">
    <property type="nucleotide sequence ID" value="NZ_LVVZ01000007.1"/>
</dbReference>
<organism evidence="3 4">
    <name type="scientific">Pseudovibrio exalbescens</name>
    <dbReference type="NCBI Taxonomy" id="197461"/>
    <lineage>
        <taxon>Bacteria</taxon>
        <taxon>Pseudomonadati</taxon>
        <taxon>Pseudomonadota</taxon>
        <taxon>Alphaproteobacteria</taxon>
        <taxon>Hyphomicrobiales</taxon>
        <taxon>Stappiaceae</taxon>
        <taxon>Pseudovibrio</taxon>
    </lineage>
</organism>
<evidence type="ECO:0000256" key="1">
    <source>
        <dbReference type="ARBA" id="ARBA00022801"/>
    </source>
</evidence>
<dbReference type="GO" id="GO:0047632">
    <property type="term" value="F:agmatine deiminase activity"/>
    <property type="evidence" value="ECO:0007669"/>
    <property type="project" value="UniProtKB-UniRule"/>
</dbReference>
<dbReference type="EC" id="3.5.3.12" evidence="2"/>
<dbReference type="PANTHER" id="PTHR31377">
    <property type="entry name" value="AGMATINE DEIMINASE-RELATED"/>
    <property type="match status" value="1"/>
</dbReference>
<reference evidence="3 4" key="1">
    <citation type="submission" date="2016-03" db="EMBL/GenBank/DDBJ databases">
        <title>Genome sequence of Nesiotobacter sp. nov., a moderately halophilic alphaproteobacterium isolated from the Yellow Sea, China.</title>
        <authorList>
            <person name="Zhang G."/>
            <person name="Zhang R."/>
        </authorList>
    </citation>
    <scope>NUCLEOTIDE SEQUENCE [LARGE SCALE GENOMIC DNA]</scope>
    <source>
        <strain evidence="3 4">WB1-6</strain>
    </source>
</reference>
<dbReference type="STRING" id="197461.A3843_05060"/>
<dbReference type="Gene3D" id="3.75.10.10">
    <property type="entry name" value="L-arginine/glycine Amidinotransferase, Chain A"/>
    <property type="match status" value="1"/>
</dbReference>
<dbReference type="HAMAP" id="MF_01841">
    <property type="entry name" value="Agmatine_deimin"/>
    <property type="match status" value="1"/>
</dbReference>
<gene>
    <name evidence="2" type="primary">aguA</name>
    <name evidence="3" type="ORF">A3843_05060</name>
</gene>
<evidence type="ECO:0000313" key="4">
    <source>
        <dbReference type="Proteomes" id="UP000185783"/>
    </source>
</evidence>
<dbReference type="GO" id="GO:0004668">
    <property type="term" value="F:protein-arginine deiminase activity"/>
    <property type="evidence" value="ECO:0007669"/>
    <property type="project" value="InterPro"/>
</dbReference>
<dbReference type="EMBL" id="LVVZ01000007">
    <property type="protein sequence ID" value="OKL45163.1"/>
    <property type="molecule type" value="Genomic_DNA"/>
</dbReference>
<protein>
    <recommendedName>
        <fullName evidence="2">Putative agmatine deiminase</fullName>
        <ecNumber evidence="2">3.5.3.12</ecNumber>
    </recommendedName>
    <alternativeName>
        <fullName evidence="2">Agmatine iminohydrolase</fullName>
    </alternativeName>
</protein>
<proteinExistence type="inferred from homology"/>
<keyword evidence="1 2" id="KW-0378">Hydrolase</keyword>
<name>A0A1U7JK94_9HYPH</name>
<dbReference type="Pfam" id="PF04371">
    <property type="entry name" value="PAD_porph"/>
    <property type="match status" value="1"/>
</dbReference>
<keyword evidence="4" id="KW-1185">Reference proteome</keyword>
<dbReference type="InterPro" id="IPR007466">
    <property type="entry name" value="Peptidyl-Arg-deiminase_porph"/>
</dbReference>
<accession>A0A1U7JK94</accession>
<dbReference type="InterPro" id="IPR017754">
    <property type="entry name" value="Agmatine_deiminase"/>
</dbReference>
<evidence type="ECO:0000313" key="3">
    <source>
        <dbReference type="EMBL" id="OKL45163.1"/>
    </source>
</evidence>
<dbReference type="GO" id="GO:0009446">
    <property type="term" value="P:putrescine biosynthetic process"/>
    <property type="evidence" value="ECO:0007669"/>
    <property type="project" value="InterPro"/>
</dbReference>
<sequence length="363" mass="40312">MTVTHTSTPREDGFRMPGEFEPQAAVWITWPERPDNWRDGAKPAQRAFVEVAKAIAEETPVFVGVSAAQFANARTRLPAHIRVVEISTNDSWVRDFGPSYVVDGKGQRRGVDWGFNAWGGLVDGLYFPWDLDDQVAQKICEFHGDDHYRAPIILEGGSIHVDGEGTLYVTEECLLHPSRNPSLSKSELEGVLKDYLNLEKIIWIPRGLYNDETNGHVDNLIHLAKPGEVILSWCEDPKDPQYEISREAFEVLSSATDAKGRQLKIHKLHVPGPLHMTAEEAAGIDPSDGMEREAGERLAGSYVNFLITNGRIVMPLLDPAWDDKAKQTLEGIFPDHKVVGVEAREILLGGGNIHCITQQVPAV</sequence>
<evidence type="ECO:0000256" key="2">
    <source>
        <dbReference type="HAMAP-Rule" id="MF_01841"/>
    </source>
</evidence>
<dbReference type="PANTHER" id="PTHR31377:SF0">
    <property type="entry name" value="AGMATINE DEIMINASE-RELATED"/>
    <property type="match status" value="1"/>
</dbReference>
<comment type="similarity">
    <text evidence="2">Belongs to the agmatine deiminase family.</text>
</comment>
<feature type="active site" description="Amidino-cysteine intermediate" evidence="2">
    <location>
        <position position="355"/>
    </location>
</feature>
<dbReference type="NCBIfam" id="TIGR03380">
    <property type="entry name" value="agmatine_aguA"/>
    <property type="match status" value="1"/>
</dbReference>
<dbReference type="Proteomes" id="UP000185783">
    <property type="component" value="Unassembled WGS sequence"/>
</dbReference>
<dbReference type="SUPFAM" id="SSF55909">
    <property type="entry name" value="Pentein"/>
    <property type="match status" value="1"/>
</dbReference>